<accession>A0ACB9HKT0</accession>
<protein>
    <submittedName>
        <fullName evidence="1">Uncharacterized protein</fullName>
    </submittedName>
</protein>
<proteinExistence type="predicted"/>
<keyword evidence="2" id="KW-1185">Reference proteome</keyword>
<name>A0ACB9HKT0_9ASTR</name>
<dbReference type="EMBL" id="CM042029">
    <property type="protein sequence ID" value="KAI3795850.1"/>
    <property type="molecule type" value="Genomic_DNA"/>
</dbReference>
<organism evidence="1 2">
    <name type="scientific">Smallanthus sonchifolius</name>
    <dbReference type="NCBI Taxonomy" id="185202"/>
    <lineage>
        <taxon>Eukaryota</taxon>
        <taxon>Viridiplantae</taxon>
        <taxon>Streptophyta</taxon>
        <taxon>Embryophyta</taxon>
        <taxon>Tracheophyta</taxon>
        <taxon>Spermatophyta</taxon>
        <taxon>Magnoliopsida</taxon>
        <taxon>eudicotyledons</taxon>
        <taxon>Gunneridae</taxon>
        <taxon>Pentapetalae</taxon>
        <taxon>asterids</taxon>
        <taxon>campanulids</taxon>
        <taxon>Asterales</taxon>
        <taxon>Asteraceae</taxon>
        <taxon>Asteroideae</taxon>
        <taxon>Heliantheae alliance</taxon>
        <taxon>Millerieae</taxon>
        <taxon>Smallanthus</taxon>
    </lineage>
</organism>
<sequence>MGSFVSTSSPIRQNRSTIKLGVSDFLPLLSSTAGSFLLHRIIFFVLGFLASHHLLRARVSAIALQTRCSMFIFQAL</sequence>
<evidence type="ECO:0000313" key="2">
    <source>
        <dbReference type="Proteomes" id="UP001056120"/>
    </source>
</evidence>
<evidence type="ECO:0000313" key="1">
    <source>
        <dbReference type="EMBL" id="KAI3795850.1"/>
    </source>
</evidence>
<reference evidence="1 2" key="2">
    <citation type="journal article" date="2022" name="Mol. Ecol. Resour.">
        <title>The genomes of chicory, endive, great burdock and yacon provide insights into Asteraceae paleo-polyploidization history and plant inulin production.</title>
        <authorList>
            <person name="Fan W."/>
            <person name="Wang S."/>
            <person name="Wang H."/>
            <person name="Wang A."/>
            <person name="Jiang F."/>
            <person name="Liu H."/>
            <person name="Zhao H."/>
            <person name="Xu D."/>
            <person name="Zhang Y."/>
        </authorList>
    </citation>
    <scope>NUCLEOTIDE SEQUENCE [LARGE SCALE GENOMIC DNA]</scope>
    <source>
        <strain evidence="2">cv. Yunnan</strain>
        <tissue evidence="1">Leaves</tissue>
    </source>
</reference>
<dbReference type="Proteomes" id="UP001056120">
    <property type="component" value="Linkage Group LG12"/>
</dbReference>
<gene>
    <name evidence="1" type="ORF">L1987_38510</name>
</gene>
<comment type="caution">
    <text evidence="1">The sequence shown here is derived from an EMBL/GenBank/DDBJ whole genome shotgun (WGS) entry which is preliminary data.</text>
</comment>
<reference evidence="2" key="1">
    <citation type="journal article" date="2022" name="Mol. Ecol. Resour.">
        <title>The genomes of chicory, endive, great burdock and yacon provide insights into Asteraceae palaeo-polyploidization history and plant inulin production.</title>
        <authorList>
            <person name="Fan W."/>
            <person name="Wang S."/>
            <person name="Wang H."/>
            <person name="Wang A."/>
            <person name="Jiang F."/>
            <person name="Liu H."/>
            <person name="Zhao H."/>
            <person name="Xu D."/>
            <person name="Zhang Y."/>
        </authorList>
    </citation>
    <scope>NUCLEOTIDE SEQUENCE [LARGE SCALE GENOMIC DNA]</scope>
    <source>
        <strain evidence="2">cv. Yunnan</strain>
    </source>
</reference>